<organism evidence="1 2">
    <name type="scientific">Pseudooceanicola lipolyticus</name>
    <dbReference type="NCBI Taxonomy" id="2029104"/>
    <lineage>
        <taxon>Bacteria</taxon>
        <taxon>Pseudomonadati</taxon>
        <taxon>Pseudomonadota</taxon>
        <taxon>Alphaproteobacteria</taxon>
        <taxon>Rhodobacterales</taxon>
        <taxon>Paracoccaceae</taxon>
        <taxon>Pseudooceanicola</taxon>
    </lineage>
</organism>
<dbReference type="OrthoDB" id="7824597at2"/>
<dbReference type="AlphaFoldDB" id="A0A2M8IXD2"/>
<keyword evidence="2" id="KW-1185">Reference proteome</keyword>
<name>A0A2M8IXD2_9RHOB</name>
<gene>
    <name evidence="1" type="ORF">CVM52_18385</name>
</gene>
<dbReference type="Gene3D" id="1.10.3700.10">
    <property type="entry name" value="AGR C 984p-like"/>
    <property type="match status" value="1"/>
</dbReference>
<dbReference type="Pfam" id="PF06748">
    <property type="entry name" value="DUF1217"/>
    <property type="match status" value="1"/>
</dbReference>
<comment type="caution">
    <text evidence="1">The sequence shown here is derived from an EMBL/GenBank/DDBJ whole genome shotgun (WGS) entry which is preliminary data.</text>
</comment>
<dbReference type="SUPFAM" id="SSF158837">
    <property type="entry name" value="AGR C 984p-like"/>
    <property type="match status" value="1"/>
</dbReference>
<evidence type="ECO:0000313" key="1">
    <source>
        <dbReference type="EMBL" id="PJE35191.1"/>
    </source>
</evidence>
<dbReference type="RefSeq" id="WP_100163897.1">
    <property type="nucleotide sequence ID" value="NZ_PGTB01000108.1"/>
</dbReference>
<accession>A0A2M8IXD2</accession>
<protein>
    <recommendedName>
        <fullName evidence="3">DUF1217 domain-containing protein</fullName>
    </recommendedName>
</protein>
<sequence>MIPISGMSSYLGLKILDRTEANQQQLFRAEPQHSRAIETFYERVGAIETVDQFIDDYEVYSFVMKAFDLEDQIFGKAMMSKILKSNIEEDDALVNKLTDVRFKALYEEMGFGENGEGNLNTILSSWQDRIVARYVDMAYVNAAAEQNDAVGAALEFRRKAAEVEGPFDILKDAEMATFMRTALGLPTEMVQIDIDRQAEIFEEKYDLTKLQDPEEVEALISRFLLISDAQDTSSIDSNAVVQLMTGAVSAGSGGSFVPVTIDITAVSALRGGY</sequence>
<evidence type="ECO:0000313" key="2">
    <source>
        <dbReference type="Proteomes" id="UP000231553"/>
    </source>
</evidence>
<dbReference type="InterPro" id="IPR010626">
    <property type="entry name" value="DUF1217"/>
</dbReference>
<dbReference type="InterPro" id="IPR023157">
    <property type="entry name" value="AGR-C-984p-like_sf"/>
</dbReference>
<evidence type="ECO:0008006" key="3">
    <source>
        <dbReference type="Google" id="ProtNLM"/>
    </source>
</evidence>
<reference evidence="1 2" key="1">
    <citation type="journal article" date="2018" name="Int. J. Syst. Evol. Microbiol.">
        <title>Pseudooceanicola lipolyticus sp. nov., a marine alphaproteobacterium, reclassification of Oceanicola flagellatus as Pseudooceanicola flagellatus comb. nov. and emended description of the genus Pseudooceanicola.</title>
        <authorList>
            <person name="Huang M.-M."/>
            <person name="Guo L.-L."/>
            <person name="Wu Y.-H."/>
            <person name="Lai Q.-L."/>
            <person name="Shao Z.-Z."/>
            <person name="Wang C.-S."/>
            <person name="Wu M."/>
            <person name="Xu X.-W."/>
        </authorList>
    </citation>
    <scope>NUCLEOTIDE SEQUENCE [LARGE SCALE GENOMIC DNA]</scope>
    <source>
        <strain evidence="1 2">157</strain>
    </source>
</reference>
<dbReference type="Proteomes" id="UP000231553">
    <property type="component" value="Unassembled WGS sequence"/>
</dbReference>
<dbReference type="EMBL" id="PGTB01000108">
    <property type="protein sequence ID" value="PJE35191.1"/>
    <property type="molecule type" value="Genomic_DNA"/>
</dbReference>
<proteinExistence type="predicted"/>